<proteinExistence type="inferred from homology"/>
<dbReference type="EC" id="4.1.2.21" evidence="6"/>
<dbReference type="PANTHER" id="PTHR30246:SF1">
    <property type="entry name" value="2-DEHYDRO-3-DEOXY-6-PHOSPHOGALACTONATE ALDOLASE-RELATED"/>
    <property type="match status" value="1"/>
</dbReference>
<keyword evidence="7" id="KW-1185">Reference proteome</keyword>
<dbReference type="InterPro" id="IPR000887">
    <property type="entry name" value="Aldlse_KDPG_KHG"/>
</dbReference>
<name>A0A248K2S8_9PROT</name>
<sequence>MTEAWLKHMPVVAILRGVTPDEVVAVARTLHDAGIRAIEVPLNSPEPLRSIERLVQTFGDECLVGAGTVLSPDKVDAVRAVGGQLIVSPNVDVSVIARTVALDMVSMPGFSTGTEAFAAIGAGARYLKLFPASSHAPGHVKALKAVLPADVAVYAVGGVTAANLQPWVDAGVTGFGSGGDLYKPGVDLGQMADRAAGLVAAVRAALKLS</sequence>
<dbReference type="PANTHER" id="PTHR30246">
    <property type="entry name" value="2-KETO-3-DEOXY-6-PHOSPHOGLUCONATE ALDOLASE"/>
    <property type="match status" value="1"/>
</dbReference>
<dbReference type="InterPro" id="IPR013785">
    <property type="entry name" value="Aldolase_TIM"/>
</dbReference>
<gene>
    <name evidence="6" type="ORF">Y958_28190</name>
</gene>
<keyword evidence="4 6" id="KW-0456">Lyase</keyword>
<dbReference type="SUPFAM" id="SSF51569">
    <property type="entry name" value="Aldolase"/>
    <property type="match status" value="1"/>
</dbReference>
<dbReference type="CDD" id="cd00452">
    <property type="entry name" value="KDPG_aldolase"/>
    <property type="match status" value="1"/>
</dbReference>
<dbReference type="RefSeq" id="WP_088875130.1">
    <property type="nucleotide sequence ID" value="NZ_CP022112.1"/>
</dbReference>
<evidence type="ECO:0000313" key="6">
    <source>
        <dbReference type="EMBL" id="ASG24724.1"/>
    </source>
</evidence>
<accession>A0A248K2S8</accession>
<dbReference type="Pfam" id="PF01081">
    <property type="entry name" value="Aldolase"/>
    <property type="match status" value="1"/>
</dbReference>
<dbReference type="EMBL" id="CP022112">
    <property type="protein sequence ID" value="ASG24724.1"/>
    <property type="molecule type" value="Genomic_DNA"/>
</dbReference>
<dbReference type="KEGG" id="nao:Y958_28190"/>
<comment type="pathway">
    <text evidence="1">Carbohydrate acid metabolism.</text>
</comment>
<dbReference type="GO" id="GO:0008674">
    <property type="term" value="F:2-dehydro-3-deoxy-6-phosphogalactonate aldolase activity"/>
    <property type="evidence" value="ECO:0007669"/>
    <property type="project" value="UniProtKB-EC"/>
</dbReference>
<dbReference type="Gene3D" id="3.20.20.70">
    <property type="entry name" value="Aldolase class I"/>
    <property type="match status" value="1"/>
</dbReference>
<comment type="similarity">
    <text evidence="2">Belongs to the KHG/KDPG aldolase family.</text>
</comment>
<organism evidence="6 7">
    <name type="scientific">Nitrospirillum viridazoti CBAmc</name>
    <dbReference type="NCBI Taxonomy" id="1441467"/>
    <lineage>
        <taxon>Bacteria</taxon>
        <taxon>Pseudomonadati</taxon>
        <taxon>Pseudomonadota</taxon>
        <taxon>Alphaproteobacteria</taxon>
        <taxon>Rhodospirillales</taxon>
        <taxon>Azospirillaceae</taxon>
        <taxon>Nitrospirillum</taxon>
        <taxon>Nitrospirillum viridazoti</taxon>
    </lineage>
</organism>
<reference evidence="6 7" key="1">
    <citation type="submission" date="2017-06" db="EMBL/GenBank/DDBJ databases">
        <title>Complete genome sequence of Nitrospirillum amazonense strain CBAmC, an endophytic nitrogen-fixing and plant growth-promoting bacterium, isolated from sugarcane.</title>
        <authorList>
            <person name="Schwab S."/>
            <person name="dos Santos Teixeira K.R."/>
            <person name="Simoes Araujo J.L."/>
            <person name="Soares Vidal M."/>
            <person name="Borges de Freitas H.R."/>
            <person name="Rivello Crivelaro A.L."/>
            <person name="Bueno de Camargo Nunes A."/>
            <person name="dos Santos C.M."/>
            <person name="Palmeira da Silva Rosa D."/>
            <person name="da Silva Padilha D."/>
            <person name="da Silva E."/>
            <person name="Araujo Terra L."/>
            <person name="Soares Mendes V."/>
            <person name="Farinelli L."/>
            <person name="Magalhaes Cruz L."/>
            <person name="Baldani J.I."/>
        </authorList>
    </citation>
    <scope>NUCLEOTIDE SEQUENCE [LARGE SCALE GENOMIC DNA]</scope>
    <source>
        <strain evidence="6 7">CBAmC</strain>
    </source>
</reference>
<evidence type="ECO:0000256" key="5">
    <source>
        <dbReference type="ARBA" id="ARBA00023277"/>
    </source>
</evidence>
<evidence type="ECO:0000313" key="7">
    <source>
        <dbReference type="Proteomes" id="UP000197153"/>
    </source>
</evidence>
<comment type="subunit">
    <text evidence="3">Homotrimer.</text>
</comment>
<protein>
    <submittedName>
        <fullName evidence="6">2-dehydro-3-deoxy-6-phosphogalactonate aldolase</fullName>
        <ecNumber evidence="6">4.1.2.21</ecNumber>
    </submittedName>
</protein>
<dbReference type="AlphaFoldDB" id="A0A248K2S8"/>
<keyword evidence="5" id="KW-0119">Carbohydrate metabolism</keyword>
<evidence type="ECO:0000256" key="1">
    <source>
        <dbReference type="ARBA" id="ARBA00004761"/>
    </source>
</evidence>
<evidence type="ECO:0000256" key="4">
    <source>
        <dbReference type="ARBA" id="ARBA00023239"/>
    </source>
</evidence>
<dbReference type="NCBIfam" id="NF006600">
    <property type="entry name" value="PRK09140.1"/>
    <property type="match status" value="1"/>
</dbReference>
<dbReference type="Proteomes" id="UP000197153">
    <property type="component" value="Chromosome 3"/>
</dbReference>
<evidence type="ECO:0000256" key="3">
    <source>
        <dbReference type="ARBA" id="ARBA00011233"/>
    </source>
</evidence>
<evidence type="ECO:0000256" key="2">
    <source>
        <dbReference type="ARBA" id="ARBA00006906"/>
    </source>
</evidence>